<organism evidence="6 7">
    <name type="scientific">Flavobacterium frigidimaris</name>
    <dbReference type="NCBI Taxonomy" id="262320"/>
    <lineage>
        <taxon>Bacteria</taxon>
        <taxon>Pseudomonadati</taxon>
        <taxon>Bacteroidota</taxon>
        <taxon>Flavobacteriia</taxon>
        <taxon>Flavobacteriales</taxon>
        <taxon>Flavobacteriaceae</taxon>
        <taxon>Flavobacterium</taxon>
    </lineage>
</organism>
<evidence type="ECO:0000259" key="4">
    <source>
        <dbReference type="Pfam" id="PF18962"/>
    </source>
</evidence>
<dbReference type="Proteomes" id="UP000198382">
    <property type="component" value="Unassembled WGS sequence"/>
</dbReference>
<proteinExistence type="predicted"/>
<evidence type="ECO:0000259" key="5">
    <source>
        <dbReference type="Pfam" id="PF24517"/>
    </source>
</evidence>
<evidence type="ECO:0008006" key="8">
    <source>
        <dbReference type="Google" id="ProtNLM"/>
    </source>
</evidence>
<comment type="caution">
    <text evidence="6">The sequence shown here is derived from an EMBL/GenBank/DDBJ whole genome shotgun (WGS) entry which is preliminary data.</text>
</comment>
<keyword evidence="7" id="KW-1185">Reference proteome</keyword>
<keyword evidence="3" id="KW-0732">Signal</keyword>
<protein>
    <recommendedName>
        <fullName evidence="8">Por secretion system C-terminal sorting domain-containing protein</fullName>
    </recommendedName>
</protein>
<evidence type="ECO:0000256" key="2">
    <source>
        <dbReference type="ARBA" id="ARBA00022525"/>
    </source>
</evidence>
<gene>
    <name evidence="6" type="ORF">B0A65_05375</name>
</gene>
<accession>A0ABX4BT40</accession>
<dbReference type="Pfam" id="PF24517">
    <property type="entry name" value="CBM96"/>
    <property type="match status" value="1"/>
</dbReference>
<dbReference type="EMBL" id="MUGV01000011">
    <property type="protein sequence ID" value="OXA80738.1"/>
    <property type="molecule type" value="Genomic_DNA"/>
</dbReference>
<name>A0ABX4BT40_FLAFR</name>
<evidence type="ECO:0000256" key="1">
    <source>
        <dbReference type="ARBA" id="ARBA00004613"/>
    </source>
</evidence>
<keyword evidence="2" id="KW-0964">Secreted</keyword>
<evidence type="ECO:0000313" key="6">
    <source>
        <dbReference type="EMBL" id="OXA80738.1"/>
    </source>
</evidence>
<dbReference type="NCBIfam" id="TIGR04183">
    <property type="entry name" value="Por_Secre_tail"/>
    <property type="match status" value="1"/>
</dbReference>
<dbReference type="InterPro" id="IPR055372">
    <property type="entry name" value="CBM96"/>
</dbReference>
<feature type="domain" description="Secretion system C-terminal sorting" evidence="4">
    <location>
        <begin position="147"/>
        <end position="222"/>
    </location>
</feature>
<feature type="domain" description="Carbohydrate-binding module family 96" evidence="5">
    <location>
        <begin position="6"/>
        <end position="127"/>
    </location>
</feature>
<dbReference type="InterPro" id="IPR026444">
    <property type="entry name" value="Secre_tail"/>
</dbReference>
<reference evidence="6 7" key="1">
    <citation type="submission" date="2016-11" db="EMBL/GenBank/DDBJ databases">
        <title>Whole genomes of Flavobacteriaceae.</title>
        <authorList>
            <person name="Stine C."/>
            <person name="Li C."/>
            <person name="Tadesse D."/>
        </authorList>
    </citation>
    <scope>NUCLEOTIDE SEQUENCE [LARGE SCALE GENOMIC DNA]</scope>
    <source>
        <strain evidence="6 7">DSM 15937</strain>
    </source>
</reference>
<dbReference type="Pfam" id="PF18962">
    <property type="entry name" value="Por_Secre_tail"/>
    <property type="match status" value="1"/>
</dbReference>
<comment type="subcellular location">
    <subcellularLocation>
        <location evidence="1">Secreted</location>
    </subcellularLocation>
</comment>
<evidence type="ECO:0000256" key="3">
    <source>
        <dbReference type="ARBA" id="ARBA00022729"/>
    </source>
</evidence>
<dbReference type="NCBIfam" id="NF033679">
    <property type="entry name" value="DNRLRE_dom"/>
    <property type="match status" value="1"/>
</dbReference>
<sequence length="223" mass="24750">MGQIDGIENQSFLKIDLKDLDFTRIENAKLRLTASTADFATLSAHITTADWKESEINGINAPQLDEQIGTISINKGATTYTLDITTAIKEVIANDNDFLSIALKSENGSVSFFSKENATDQPVLILNEEETNLGTDQFAQSEEFFLVYPNPVKNNILKIHSKNLSENLTKISMVSLSGQSFPFPSFSGREEQQLDLSRLSSGTYFLVIESSDNQKFNKKIIVP</sequence>
<evidence type="ECO:0000313" key="7">
    <source>
        <dbReference type="Proteomes" id="UP000198382"/>
    </source>
</evidence>